<evidence type="ECO:0000256" key="1">
    <source>
        <dbReference type="SAM" id="MobiDB-lite"/>
    </source>
</evidence>
<dbReference type="Gene3D" id="6.20.250.70">
    <property type="match status" value="1"/>
</dbReference>
<organism evidence="2 3">
    <name type="scientific">Zygotorulaspora mrakii</name>
    <name type="common">Zygosaccharomyces mrakii</name>
    <dbReference type="NCBI Taxonomy" id="42260"/>
    <lineage>
        <taxon>Eukaryota</taxon>
        <taxon>Fungi</taxon>
        <taxon>Dikarya</taxon>
        <taxon>Ascomycota</taxon>
        <taxon>Saccharomycotina</taxon>
        <taxon>Saccharomycetes</taxon>
        <taxon>Saccharomycetales</taxon>
        <taxon>Saccharomycetaceae</taxon>
        <taxon>Zygotorulaspora</taxon>
    </lineage>
</organism>
<keyword evidence="3" id="KW-1185">Reference proteome</keyword>
<dbReference type="EMBL" id="CP058606">
    <property type="protein sequence ID" value="QLG71720.1"/>
    <property type="molecule type" value="Genomic_DNA"/>
</dbReference>
<dbReference type="Pfam" id="PF08208">
    <property type="entry name" value="RNA_polI_A34"/>
    <property type="match status" value="1"/>
</dbReference>
<dbReference type="KEGG" id="zmk:HG535_0C00690"/>
<feature type="compositionally biased region" description="Basic residues" evidence="1">
    <location>
        <begin position="212"/>
        <end position="225"/>
    </location>
</feature>
<feature type="compositionally biased region" description="Acidic residues" evidence="1">
    <location>
        <begin position="10"/>
        <end position="20"/>
    </location>
</feature>
<feature type="region of interest" description="Disordered" evidence="1">
    <location>
        <begin position="1"/>
        <end position="20"/>
    </location>
</feature>
<dbReference type="Proteomes" id="UP000509704">
    <property type="component" value="Chromosome 3"/>
</dbReference>
<evidence type="ECO:0000313" key="2">
    <source>
        <dbReference type="EMBL" id="QLG71720.1"/>
    </source>
</evidence>
<feature type="region of interest" description="Disordered" evidence="1">
    <location>
        <begin position="177"/>
        <end position="225"/>
    </location>
</feature>
<dbReference type="AlphaFoldDB" id="A0A7H9AZ85"/>
<name>A0A7H9AZ85_ZYGMR</name>
<accession>A0A7H9AZ85</accession>
<gene>
    <name evidence="2" type="ORF">HG535_0C00690</name>
</gene>
<dbReference type="RefSeq" id="XP_037143448.1">
    <property type="nucleotide sequence ID" value="XM_037287553.1"/>
</dbReference>
<dbReference type="InterPro" id="IPR013240">
    <property type="entry name" value="DNA-dir_RNA_pol1_su_RPA34"/>
</dbReference>
<dbReference type="InterPro" id="IPR053263">
    <property type="entry name" value="Euk_RPA34_RNAP_subunit"/>
</dbReference>
<dbReference type="PANTHER" id="PTHR28155:SF1">
    <property type="entry name" value="DNA-DIRECTED RNA POLYMERASE I SUBUNIT RPA34.5-DOMAIN-CONTAINING PROTEIN"/>
    <property type="match status" value="1"/>
</dbReference>
<dbReference type="GeneID" id="59235416"/>
<evidence type="ECO:0008006" key="4">
    <source>
        <dbReference type="Google" id="ProtNLM"/>
    </source>
</evidence>
<sequence length="225" mass="25160">MSVLSREYVSDSDGESDAEVEQVFRAPSDYKKCRHLKKFHKKPNEEVWLIKVPAGLDIGSLKSLPVDLDSRGDDRSGSSVVTFDANAKKYSLEEQNGLDYSNLSLLVPDESRESLRLERGTEGKGNSKSKKESTSVALERIFTVSEVASIPNIDFSKLRVPHADVVKVEGLKMRHFPTGYDAKDYGVEENEKDDAAKKKRKESQSSAPSSPSKKKHKKDKKDKVK</sequence>
<dbReference type="OrthoDB" id="4089784at2759"/>
<dbReference type="PANTHER" id="PTHR28155">
    <property type="entry name" value="ACR243WP"/>
    <property type="match status" value="1"/>
</dbReference>
<reference evidence="2 3" key="1">
    <citation type="submission" date="2020-07" db="EMBL/GenBank/DDBJ databases">
        <title>The yeast mating-type switching endonuclease HO is a domesticated member of an unorthodox homing genetic element family.</title>
        <authorList>
            <person name="Coughlan A.Y."/>
            <person name="Lombardi L."/>
            <person name="Braun-Galleani S."/>
            <person name="Martos A.R."/>
            <person name="Galeote V."/>
            <person name="Bigey F."/>
            <person name="Dequin S."/>
            <person name="Byrne K.P."/>
            <person name="Wolfe K.H."/>
        </authorList>
    </citation>
    <scope>NUCLEOTIDE SEQUENCE [LARGE SCALE GENOMIC DNA]</scope>
    <source>
        <strain evidence="2 3">NRRL Y-6702</strain>
    </source>
</reference>
<protein>
    <recommendedName>
        <fullName evidence="4">DNA-directed RNA polymerase I subunit RPA34</fullName>
    </recommendedName>
</protein>
<feature type="compositionally biased region" description="Basic and acidic residues" evidence="1">
    <location>
        <begin position="113"/>
        <end position="122"/>
    </location>
</feature>
<feature type="region of interest" description="Disordered" evidence="1">
    <location>
        <begin position="113"/>
        <end position="136"/>
    </location>
</feature>
<dbReference type="GO" id="GO:0006360">
    <property type="term" value="P:transcription by RNA polymerase I"/>
    <property type="evidence" value="ECO:0007669"/>
    <property type="project" value="InterPro"/>
</dbReference>
<evidence type="ECO:0000313" key="3">
    <source>
        <dbReference type="Proteomes" id="UP000509704"/>
    </source>
</evidence>
<proteinExistence type="predicted"/>